<protein>
    <submittedName>
        <fullName evidence="1">Uncharacterized protein</fullName>
    </submittedName>
</protein>
<sequence>MEFSQFDREYSAKLTEIPGMGHIEPVQERVDANNRAGPGADASGVSTEPYGAVRVIFGLMTTHARAAPTTSATALMASGT</sequence>
<comment type="caution">
    <text evidence="1">The sequence shown here is derived from an EMBL/GenBank/DDBJ whole genome shotgun (WGS) entry which is preliminary data.</text>
</comment>
<evidence type="ECO:0000313" key="2">
    <source>
        <dbReference type="Proteomes" id="UP000226191"/>
    </source>
</evidence>
<dbReference type="GeneID" id="92856284"/>
<proteinExistence type="predicted"/>
<gene>
    <name evidence="1" type="ORF">B1B09_05270</name>
</gene>
<name>A0A8B2VI74_CUTAC</name>
<dbReference type="EMBL" id="MVCE01000002">
    <property type="protein sequence ID" value="PGF35400.1"/>
    <property type="molecule type" value="Genomic_DNA"/>
</dbReference>
<organism evidence="1 2">
    <name type="scientific">Cutibacterium acnes</name>
    <name type="common">Propionibacterium acnes</name>
    <dbReference type="NCBI Taxonomy" id="1747"/>
    <lineage>
        <taxon>Bacteria</taxon>
        <taxon>Bacillati</taxon>
        <taxon>Actinomycetota</taxon>
        <taxon>Actinomycetes</taxon>
        <taxon>Propionibacteriales</taxon>
        <taxon>Propionibacteriaceae</taxon>
        <taxon>Cutibacterium</taxon>
    </lineage>
</organism>
<accession>A0A8B2VI74</accession>
<dbReference type="RefSeq" id="WP_002518709.1">
    <property type="nucleotide sequence ID" value="NZ_AP022844.1"/>
</dbReference>
<reference evidence="1 2" key="1">
    <citation type="submission" date="2017-02" db="EMBL/GenBank/DDBJ databases">
        <title>Prevalence of linear plasmids in Cutibacterium acnes isolates obtained from cancerous prostatic tissue.</title>
        <authorList>
            <person name="Davidsson S."/>
            <person name="Bruggemann H."/>
        </authorList>
    </citation>
    <scope>NUCLEOTIDE SEQUENCE [LARGE SCALE GENOMIC DNA]</scope>
    <source>
        <strain evidence="1 2">11-78</strain>
    </source>
</reference>
<dbReference type="AlphaFoldDB" id="A0A8B2VI74"/>
<dbReference type="Proteomes" id="UP000226191">
    <property type="component" value="Unassembled WGS sequence"/>
</dbReference>
<evidence type="ECO:0000313" key="1">
    <source>
        <dbReference type="EMBL" id="PGF35400.1"/>
    </source>
</evidence>